<evidence type="ECO:0000256" key="2">
    <source>
        <dbReference type="SAM" id="MobiDB-lite"/>
    </source>
</evidence>
<feature type="chain" id="PRO_5039898693" evidence="3">
    <location>
        <begin position="22"/>
        <end position="533"/>
    </location>
</feature>
<keyword evidence="5" id="KW-1185">Reference proteome</keyword>
<accession>A0A9K3PMS9</accession>
<dbReference type="Proteomes" id="UP000693970">
    <property type="component" value="Unassembled WGS sequence"/>
</dbReference>
<feature type="compositionally biased region" description="Polar residues" evidence="2">
    <location>
        <begin position="325"/>
        <end position="337"/>
    </location>
</feature>
<evidence type="ECO:0000256" key="1">
    <source>
        <dbReference type="SAM" id="Coils"/>
    </source>
</evidence>
<organism evidence="4 5">
    <name type="scientific">Nitzschia inconspicua</name>
    <dbReference type="NCBI Taxonomy" id="303405"/>
    <lineage>
        <taxon>Eukaryota</taxon>
        <taxon>Sar</taxon>
        <taxon>Stramenopiles</taxon>
        <taxon>Ochrophyta</taxon>
        <taxon>Bacillariophyta</taxon>
        <taxon>Bacillariophyceae</taxon>
        <taxon>Bacillariophycidae</taxon>
        <taxon>Bacillariales</taxon>
        <taxon>Bacillariaceae</taxon>
        <taxon>Nitzschia</taxon>
    </lineage>
</organism>
<evidence type="ECO:0000313" key="4">
    <source>
        <dbReference type="EMBL" id="KAG7353083.1"/>
    </source>
</evidence>
<feature type="coiled-coil region" evidence="1">
    <location>
        <begin position="120"/>
        <end position="147"/>
    </location>
</feature>
<keyword evidence="3" id="KW-0732">Signal</keyword>
<feature type="region of interest" description="Disordered" evidence="2">
    <location>
        <begin position="162"/>
        <end position="230"/>
    </location>
</feature>
<dbReference type="OrthoDB" id="49485at2759"/>
<feature type="compositionally biased region" description="Basic and acidic residues" evidence="2">
    <location>
        <begin position="182"/>
        <end position="211"/>
    </location>
</feature>
<keyword evidence="1" id="KW-0175">Coiled coil</keyword>
<evidence type="ECO:0000256" key="3">
    <source>
        <dbReference type="SAM" id="SignalP"/>
    </source>
</evidence>
<reference evidence="4" key="1">
    <citation type="journal article" date="2021" name="Sci. Rep.">
        <title>Diploid genomic architecture of Nitzschia inconspicua, an elite biomass production diatom.</title>
        <authorList>
            <person name="Oliver A."/>
            <person name="Podell S."/>
            <person name="Pinowska A."/>
            <person name="Traller J.C."/>
            <person name="Smith S.R."/>
            <person name="McClure R."/>
            <person name="Beliaev A."/>
            <person name="Bohutskyi P."/>
            <person name="Hill E.A."/>
            <person name="Rabines A."/>
            <person name="Zheng H."/>
            <person name="Allen L.Z."/>
            <person name="Kuo A."/>
            <person name="Grigoriev I.V."/>
            <person name="Allen A.E."/>
            <person name="Hazlebeck D."/>
            <person name="Allen E.E."/>
        </authorList>
    </citation>
    <scope>NUCLEOTIDE SEQUENCE</scope>
    <source>
        <strain evidence="4">Hildebrandi</strain>
    </source>
</reference>
<feature type="compositionally biased region" description="Polar residues" evidence="2">
    <location>
        <begin position="45"/>
        <end position="56"/>
    </location>
</feature>
<feature type="compositionally biased region" description="Low complexity" evidence="2">
    <location>
        <begin position="378"/>
        <end position="399"/>
    </location>
</feature>
<reference evidence="4" key="2">
    <citation type="submission" date="2021-04" db="EMBL/GenBank/DDBJ databases">
        <authorList>
            <person name="Podell S."/>
        </authorList>
    </citation>
    <scope>NUCLEOTIDE SEQUENCE</scope>
    <source>
        <strain evidence="4">Hildebrandi</strain>
    </source>
</reference>
<dbReference type="AlphaFoldDB" id="A0A9K3PMS9"/>
<sequence>MMRFPIYTSLFLLHLVGEGDAFTVILPNIRGVSRESLQSEILTDQRQRNLQHGSQPSRRESLPPLSALKKKSKQNQDAATLATLTPSEKIQEMASFLAIQLLEVAMKEVAKGEGESKMTLEDVEKLAEALQGQMVETKQAQDKLETTWDAAGDAVEELLADEGMTKLEPPSSVKNTVGADRTVLDDKKARRDDEADAKVKASELPQLKDDQSSDDMTAVPPPPMKKPEDIKPVATQDTVKGTNVTITPKETMLPLESPAGIRIPNVISAEFGRPLEVVASNVNPLREMPKRNLKVEGQTHATLALEKIETPKSVTTVAKSELESNEQIVPQTTINESSRNDLESRQAQEHFQRKLLEARYQMESKKKTTSIHASSPADATSSTEAEPTSETPSSQSQSDTELHSSEPSTNEEEPHLVDQASSGDTEIPTAESKGESVDSIRKFLSQPPTKPSQLSISKISESRLKSIIDARRQPKGADEEAVMAEKYAKLSVEDRAFAILFDLGMIDENKDPSDPSYDHSDDDDICEQLHFPS</sequence>
<feature type="compositionally biased region" description="Basic and acidic residues" evidence="2">
    <location>
        <begin position="338"/>
        <end position="349"/>
    </location>
</feature>
<evidence type="ECO:0000313" key="5">
    <source>
        <dbReference type="Proteomes" id="UP000693970"/>
    </source>
</evidence>
<feature type="region of interest" description="Disordered" evidence="2">
    <location>
        <begin position="316"/>
        <end position="349"/>
    </location>
</feature>
<feature type="signal peptide" evidence="3">
    <location>
        <begin position="1"/>
        <end position="21"/>
    </location>
</feature>
<gene>
    <name evidence="4" type="ORF">IV203_009131</name>
</gene>
<feature type="region of interest" description="Disordered" evidence="2">
    <location>
        <begin position="362"/>
        <end position="458"/>
    </location>
</feature>
<proteinExistence type="predicted"/>
<dbReference type="EMBL" id="JAGRRH010000017">
    <property type="protein sequence ID" value="KAG7353083.1"/>
    <property type="molecule type" value="Genomic_DNA"/>
</dbReference>
<name>A0A9K3PMS9_9STRA</name>
<comment type="caution">
    <text evidence="4">The sequence shown here is derived from an EMBL/GenBank/DDBJ whole genome shotgun (WGS) entry which is preliminary data.</text>
</comment>
<feature type="region of interest" description="Disordered" evidence="2">
    <location>
        <begin position="45"/>
        <end position="77"/>
    </location>
</feature>
<protein>
    <submittedName>
        <fullName evidence="4">Uncharacterized protein</fullName>
    </submittedName>
</protein>
<feature type="compositionally biased region" description="Basic and acidic residues" evidence="2">
    <location>
        <begin position="432"/>
        <end position="441"/>
    </location>
</feature>